<proteinExistence type="predicted"/>
<protein>
    <submittedName>
        <fullName evidence="2">Uncharacterized protein</fullName>
    </submittedName>
</protein>
<dbReference type="OrthoDB" id="2570531at2"/>
<feature type="compositionally biased region" description="Low complexity" evidence="1">
    <location>
        <begin position="84"/>
        <end position="111"/>
    </location>
</feature>
<evidence type="ECO:0000313" key="2">
    <source>
        <dbReference type="EMBL" id="GAO09677.1"/>
    </source>
</evidence>
<gene>
    <name evidence="2" type="ORF">TPA0598_05_03990</name>
</gene>
<feature type="region of interest" description="Disordered" evidence="1">
    <location>
        <begin position="50"/>
        <end position="111"/>
    </location>
</feature>
<accession>A0A0P4R9I8</accession>
<organism evidence="2 3">
    <name type="scientific">Streptomyces lydicamycinicus</name>
    <dbReference type="NCBI Taxonomy" id="1546107"/>
    <lineage>
        <taxon>Bacteria</taxon>
        <taxon>Bacillati</taxon>
        <taxon>Actinomycetota</taxon>
        <taxon>Actinomycetes</taxon>
        <taxon>Kitasatosporales</taxon>
        <taxon>Streptomycetaceae</taxon>
        <taxon>Streptomyces</taxon>
    </lineage>
</organism>
<sequence length="111" mass="11750">MRTDHPRAWTQRREAAVAPFLTGVGPALHWRVEAAGWDLLGFEALDGHHADYSPASPDLPTYRKSPPSWAVSVERPARTSNCGTPSNALSATPPAPATSASSGETTSCTPI</sequence>
<keyword evidence="3" id="KW-1185">Reference proteome</keyword>
<dbReference type="EMBL" id="BBNO01000005">
    <property type="protein sequence ID" value="GAO09677.1"/>
    <property type="molecule type" value="Genomic_DNA"/>
</dbReference>
<reference evidence="2 3" key="2">
    <citation type="journal article" date="2015" name="Stand. Genomic Sci.">
        <title>Draft genome sequence of marine-derived Streptomyces sp. TP-A0598, a producer of anti-MRSA antibiotic lydicamycins.</title>
        <authorList>
            <person name="Komaki H."/>
            <person name="Ichikawa N."/>
            <person name="Hosoyama A."/>
            <person name="Fujita N."/>
            <person name="Igarashi Y."/>
        </authorList>
    </citation>
    <scope>NUCLEOTIDE SEQUENCE [LARGE SCALE GENOMIC DNA]</scope>
    <source>
        <strain evidence="2 3">NBRC 110027</strain>
    </source>
</reference>
<reference evidence="3" key="1">
    <citation type="submission" date="2014-09" db="EMBL/GenBank/DDBJ databases">
        <title>Whole genome shotgun sequence of Streptomyces sp. NBRC 110027.</title>
        <authorList>
            <person name="Komaki H."/>
            <person name="Ichikawa N."/>
            <person name="Katano-Makiyama Y."/>
            <person name="Hosoyama A."/>
            <person name="Hashimoto M."/>
            <person name="Uohara A."/>
            <person name="Kitahashi Y."/>
            <person name="Ohji S."/>
            <person name="Kimura A."/>
            <person name="Yamazoe A."/>
            <person name="Igarashi Y."/>
            <person name="Fujita N."/>
        </authorList>
    </citation>
    <scope>NUCLEOTIDE SEQUENCE [LARGE SCALE GENOMIC DNA]</scope>
    <source>
        <strain evidence="3">NBRC 110027</strain>
    </source>
</reference>
<name>A0A0P4R9I8_9ACTN</name>
<comment type="caution">
    <text evidence="2">The sequence shown here is derived from an EMBL/GenBank/DDBJ whole genome shotgun (WGS) entry which is preliminary data.</text>
</comment>
<dbReference type="AlphaFoldDB" id="A0A0P4R9I8"/>
<dbReference type="Proteomes" id="UP000048965">
    <property type="component" value="Unassembled WGS sequence"/>
</dbReference>
<evidence type="ECO:0000256" key="1">
    <source>
        <dbReference type="SAM" id="MobiDB-lite"/>
    </source>
</evidence>
<evidence type="ECO:0000313" key="3">
    <source>
        <dbReference type="Proteomes" id="UP000048965"/>
    </source>
</evidence>